<dbReference type="SUPFAM" id="SSF58104">
    <property type="entry name" value="Methyl-accepting chemotaxis protein (MCP) signaling domain"/>
    <property type="match status" value="1"/>
</dbReference>
<dbReference type="SUPFAM" id="SSF55785">
    <property type="entry name" value="PYP-like sensor domain (PAS domain)"/>
    <property type="match status" value="1"/>
</dbReference>
<evidence type="ECO:0000256" key="1">
    <source>
        <dbReference type="ARBA" id="ARBA00004370"/>
    </source>
</evidence>
<dbReference type="PROSITE" id="PS50111">
    <property type="entry name" value="CHEMOTAXIS_TRANSDUC_2"/>
    <property type="match status" value="1"/>
</dbReference>
<comment type="similarity">
    <text evidence="10">Belongs to the methyl-accepting chemotaxis (MCP) protein family.</text>
</comment>
<evidence type="ECO:0000256" key="9">
    <source>
        <dbReference type="ARBA" id="ARBA00023224"/>
    </source>
</evidence>
<dbReference type="CDD" id="cd00130">
    <property type="entry name" value="PAS"/>
    <property type="match status" value="1"/>
</dbReference>
<keyword evidence="9 11" id="KW-0807">Transducer</keyword>
<dbReference type="PANTHER" id="PTHR43531">
    <property type="entry name" value="PROTEIN ICFG"/>
    <property type="match status" value="1"/>
</dbReference>
<dbReference type="Gene3D" id="1.10.287.950">
    <property type="entry name" value="Methyl-accepting chemotaxis protein"/>
    <property type="match status" value="1"/>
</dbReference>
<dbReference type="InterPro" id="IPR004089">
    <property type="entry name" value="MCPsignal_dom"/>
</dbReference>
<dbReference type="Pfam" id="PF18947">
    <property type="entry name" value="HAMP_2"/>
    <property type="match status" value="1"/>
</dbReference>
<feature type="region of interest" description="Disordered" evidence="13">
    <location>
        <begin position="1"/>
        <end position="28"/>
    </location>
</feature>
<keyword evidence="5" id="KW-0547">Nucleotide-binding</keyword>
<dbReference type="InterPro" id="IPR033462">
    <property type="entry name" value="Cache_3-Cache_2"/>
</dbReference>
<evidence type="ECO:0000256" key="7">
    <source>
        <dbReference type="ARBA" id="ARBA00022840"/>
    </source>
</evidence>
<organism evidence="17 18">
    <name type="scientific">Aquimonas voraii</name>
    <dbReference type="NCBI Taxonomy" id="265719"/>
    <lineage>
        <taxon>Bacteria</taxon>
        <taxon>Pseudomonadati</taxon>
        <taxon>Pseudomonadota</taxon>
        <taxon>Gammaproteobacteria</taxon>
        <taxon>Lysobacterales</taxon>
        <taxon>Lysobacteraceae</taxon>
        <taxon>Aquimonas</taxon>
    </lineage>
</organism>
<proteinExistence type="inferred from homology"/>
<reference evidence="17 18" key="1">
    <citation type="submission" date="2016-10" db="EMBL/GenBank/DDBJ databases">
        <authorList>
            <person name="de Groot N.N."/>
        </authorList>
    </citation>
    <scope>NUCLEOTIDE SEQUENCE [LARGE SCALE GENOMIC DNA]</scope>
    <source>
        <strain evidence="17 18">DSM 16957</strain>
    </source>
</reference>
<keyword evidence="14" id="KW-0472">Membrane</keyword>
<dbReference type="OrthoDB" id="8744489at2"/>
<evidence type="ECO:0000256" key="12">
    <source>
        <dbReference type="SAM" id="Coils"/>
    </source>
</evidence>
<evidence type="ECO:0000256" key="3">
    <source>
        <dbReference type="ARBA" id="ARBA00022553"/>
    </source>
</evidence>
<dbReference type="CDD" id="cd11386">
    <property type="entry name" value="MCP_signal"/>
    <property type="match status" value="1"/>
</dbReference>
<keyword evidence="4" id="KW-0808">Transferase</keyword>
<dbReference type="GO" id="GO:0005524">
    <property type="term" value="F:ATP binding"/>
    <property type="evidence" value="ECO:0007669"/>
    <property type="project" value="UniProtKB-KW"/>
</dbReference>
<keyword evidence="6" id="KW-0418">Kinase</keyword>
<dbReference type="Proteomes" id="UP000199603">
    <property type="component" value="Unassembled WGS sequence"/>
</dbReference>
<gene>
    <name evidence="17" type="ORF">SAMN04488509_104154</name>
</gene>
<feature type="transmembrane region" description="Helical" evidence="14">
    <location>
        <begin position="355"/>
        <end position="378"/>
    </location>
</feature>
<dbReference type="GO" id="GO:0005886">
    <property type="term" value="C:plasma membrane"/>
    <property type="evidence" value="ECO:0007669"/>
    <property type="project" value="TreeGrafter"/>
</dbReference>
<dbReference type="SMART" id="SM00283">
    <property type="entry name" value="MA"/>
    <property type="match status" value="1"/>
</dbReference>
<dbReference type="Pfam" id="PF00672">
    <property type="entry name" value="HAMP"/>
    <property type="match status" value="1"/>
</dbReference>
<dbReference type="STRING" id="265719.SAMN04488509_104154"/>
<name>A0A1G6W612_9GAMM</name>
<dbReference type="InterPro" id="IPR035965">
    <property type="entry name" value="PAS-like_dom_sf"/>
</dbReference>
<dbReference type="PRINTS" id="PR00260">
    <property type="entry name" value="CHEMTRNSDUCR"/>
</dbReference>
<dbReference type="Pfam" id="PF17201">
    <property type="entry name" value="Cache_3-Cache_2"/>
    <property type="match status" value="1"/>
</dbReference>
<keyword evidence="7" id="KW-0067">ATP-binding</keyword>
<evidence type="ECO:0000256" key="6">
    <source>
        <dbReference type="ARBA" id="ARBA00022777"/>
    </source>
</evidence>
<evidence type="ECO:0000256" key="14">
    <source>
        <dbReference type="SAM" id="Phobius"/>
    </source>
</evidence>
<dbReference type="Pfam" id="PF00015">
    <property type="entry name" value="MCPsignal"/>
    <property type="match status" value="1"/>
</dbReference>
<dbReference type="EMBL" id="FNAG01000004">
    <property type="protein sequence ID" value="SDD61380.1"/>
    <property type="molecule type" value="Genomic_DNA"/>
</dbReference>
<evidence type="ECO:0000256" key="2">
    <source>
        <dbReference type="ARBA" id="ARBA00022481"/>
    </source>
</evidence>
<dbReference type="InterPro" id="IPR003660">
    <property type="entry name" value="HAMP_dom"/>
</dbReference>
<feature type="compositionally biased region" description="Pro residues" evidence="13">
    <location>
        <begin position="1"/>
        <end position="10"/>
    </location>
</feature>
<feature type="domain" description="HAMP" evidence="16">
    <location>
        <begin position="603"/>
        <end position="655"/>
    </location>
</feature>
<dbReference type="PANTHER" id="PTHR43531:SF14">
    <property type="entry name" value="METHYL-ACCEPTING CHEMOTAXIS PROTEIN I-RELATED"/>
    <property type="match status" value="1"/>
</dbReference>
<dbReference type="InterPro" id="IPR004090">
    <property type="entry name" value="Chemotax_Me-accpt_rcpt"/>
</dbReference>
<evidence type="ECO:0000313" key="18">
    <source>
        <dbReference type="Proteomes" id="UP000199603"/>
    </source>
</evidence>
<sequence>MTTRPPSPDRNPPKTESAKPPRSRAGSGAGLRWQQLLAMTRSSLGLKLALSVALGVLAVLGSTTLIVGWQASSALVSKAEDELGTAVDVGERLLQTYDSSLRDTARRLYDTFLAFLPEQDLRAAADERIAVGDFNPPALYMGDMLLNGNDDPVDLFELATGGVATVFARDGEDFIRVTTSLRDDNNFREVGTALNRQHPAYAGLFEGKEYVGRATLFGRDYMTYYSPITDLDDEVIGVFFIGVPYGETLQGLRESIRQAELGKDGYFIAINTADGRLEVHPDLEGQKIDEITDAGQKAALTALWKEPGSEFELSLPSRSGEPQTMLGRARDFAPWGWRLIALESRAAARGPAVRLLATMSVLGVLALAFLAAALSWIARRLVTKPLGEAVQAVEAVASGNLEVSLRTDREDEVGRLYGAMTRMSAQIKERMQAERDVAQQNLGVRLALEQASVGLMIADNEHRITFANPRVSQMLRDQLEQIRLRIPEFDPDDIVGKSIHRFHGGSVERVSRTLDGLSGQHRTRITLGNAIFELSVNTVADASGQRAGFVVEWHDRTTDVQFEQEITEVVEAAAQGNLDLRMQTGGRSGFYALVSNRLNQLLDQVNASLVELRGVLSALAQGDLSRRIEADMVGVFGAMKSDANATIERLREIVGQIQTAAESINTAAGEISAGNIDLSSRTEQQAASLEETASSMEELTGTVQQNADSARKANELAHDATGVATEGGEVVQQVVEVMGEINIASKKIGDIIGTVDGIAFQTNILALNAAVEAARAGEAGRGFAVVATEVRALAQRSAEAAKEIKQLVGNSMDKVGAGSRLVNEAGATMLRIVSSVKQVTDLIAEIASASTEQSGGIEQVNRTVAQLDEMTQQNAALVEEAMASARSMEEQARDLVAAASAFRLNSQSPH</sequence>
<protein>
    <submittedName>
        <fullName evidence="17">Methyl-accepting chemotaxis protein</fullName>
    </submittedName>
</protein>
<keyword evidence="8" id="KW-0902">Two-component regulatory system</keyword>
<dbReference type="FunFam" id="1.10.287.950:FF:000001">
    <property type="entry name" value="Methyl-accepting chemotaxis sensory transducer"/>
    <property type="match status" value="1"/>
</dbReference>
<evidence type="ECO:0000259" key="15">
    <source>
        <dbReference type="PROSITE" id="PS50111"/>
    </source>
</evidence>
<keyword evidence="18" id="KW-1185">Reference proteome</keyword>
<dbReference type="InterPro" id="IPR029151">
    <property type="entry name" value="Sensor-like_sf"/>
</dbReference>
<keyword evidence="14" id="KW-0812">Transmembrane</keyword>
<dbReference type="GO" id="GO:0000160">
    <property type="term" value="P:phosphorelay signal transduction system"/>
    <property type="evidence" value="ECO:0007669"/>
    <property type="project" value="UniProtKB-KW"/>
</dbReference>
<evidence type="ECO:0000256" key="13">
    <source>
        <dbReference type="SAM" id="MobiDB-lite"/>
    </source>
</evidence>
<dbReference type="SUPFAM" id="SSF158472">
    <property type="entry name" value="HAMP domain-like"/>
    <property type="match status" value="1"/>
</dbReference>
<dbReference type="Gene3D" id="6.10.340.10">
    <property type="match status" value="1"/>
</dbReference>
<dbReference type="GO" id="GO:0016301">
    <property type="term" value="F:kinase activity"/>
    <property type="evidence" value="ECO:0007669"/>
    <property type="project" value="UniProtKB-KW"/>
</dbReference>
<dbReference type="SUPFAM" id="SSF103190">
    <property type="entry name" value="Sensory domain-like"/>
    <property type="match status" value="1"/>
</dbReference>
<evidence type="ECO:0000256" key="4">
    <source>
        <dbReference type="ARBA" id="ARBA00022679"/>
    </source>
</evidence>
<keyword evidence="14" id="KW-1133">Transmembrane helix</keyword>
<dbReference type="PROSITE" id="PS50885">
    <property type="entry name" value="HAMP"/>
    <property type="match status" value="2"/>
</dbReference>
<comment type="subcellular location">
    <subcellularLocation>
        <location evidence="1">Membrane</location>
    </subcellularLocation>
</comment>
<evidence type="ECO:0000313" key="17">
    <source>
        <dbReference type="EMBL" id="SDD61380.1"/>
    </source>
</evidence>
<dbReference type="GO" id="GO:0006935">
    <property type="term" value="P:chemotaxis"/>
    <property type="evidence" value="ECO:0007669"/>
    <property type="project" value="InterPro"/>
</dbReference>
<dbReference type="GO" id="GO:0004888">
    <property type="term" value="F:transmembrane signaling receptor activity"/>
    <property type="evidence" value="ECO:0007669"/>
    <property type="project" value="InterPro"/>
</dbReference>
<dbReference type="InterPro" id="IPR051310">
    <property type="entry name" value="MCP_chemotaxis"/>
</dbReference>
<evidence type="ECO:0000256" key="5">
    <source>
        <dbReference type="ARBA" id="ARBA00022741"/>
    </source>
</evidence>
<dbReference type="Gene3D" id="3.30.450.20">
    <property type="entry name" value="PAS domain"/>
    <property type="match status" value="2"/>
</dbReference>
<feature type="coiled-coil region" evidence="12">
    <location>
        <begin position="860"/>
        <end position="898"/>
    </location>
</feature>
<feature type="domain" description="HAMP" evidence="16">
    <location>
        <begin position="380"/>
        <end position="432"/>
    </location>
</feature>
<dbReference type="InterPro" id="IPR000014">
    <property type="entry name" value="PAS"/>
</dbReference>
<evidence type="ECO:0000256" key="10">
    <source>
        <dbReference type="ARBA" id="ARBA00029447"/>
    </source>
</evidence>
<keyword evidence="2" id="KW-0488">Methylation</keyword>
<accession>A0A1G6W612</accession>
<dbReference type="SMART" id="SM00304">
    <property type="entry name" value="HAMP"/>
    <property type="match status" value="2"/>
</dbReference>
<dbReference type="CDD" id="cd06225">
    <property type="entry name" value="HAMP"/>
    <property type="match status" value="1"/>
</dbReference>
<keyword evidence="12" id="KW-0175">Coiled coil</keyword>
<feature type="transmembrane region" description="Helical" evidence="14">
    <location>
        <begin position="48"/>
        <end position="69"/>
    </location>
</feature>
<dbReference type="AlphaFoldDB" id="A0A1G6W612"/>
<evidence type="ECO:0000256" key="8">
    <source>
        <dbReference type="ARBA" id="ARBA00023012"/>
    </source>
</evidence>
<feature type="domain" description="Methyl-accepting transducer" evidence="15">
    <location>
        <begin position="660"/>
        <end position="889"/>
    </location>
</feature>
<evidence type="ECO:0000256" key="11">
    <source>
        <dbReference type="PROSITE-ProRule" id="PRU00284"/>
    </source>
</evidence>
<evidence type="ECO:0000259" key="16">
    <source>
        <dbReference type="PROSITE" id="PS50885"/>
    </source>
</evidence>
<keyword evidence="3" id="KW-0597">Phosphoprotein</keyword>
<dbReference type="Pfam" id="PF13188">
    <property type="entry name" value="PAS_8"/>
    <property type="match status" value="1"/>
</dbReference>